<dbReference type="EMBL" id="VIEB01000598">
    <property type="protein sequence ID" value="TQD85415.1"/>
    <property type="molecule type" value="Genomic_DNA"/>
</dbReference>
<sequence>MASSSCCLTDFAEPPTYDDSDDRQRVYEFLASCILLVSSSNCHPRLRLTLAHPPPTPLRGVGAVMEELLVLIFLMEFGLQCWL</sequence>
<comment type="caution">
    <text evidence="1">The sequence shown here is derived from an EMBL/GenBank/DDBJ whole genome shotgun (WGS) entry which is preliminary data.</text>
</comment>
<evidence type="ECO:0000313" key="1">
    <source>
        <dbReference type="EMBL" id="TQD85415.1"/>
    </source>
</evidence>
<dbReference type="AlphaFoldDB" id="A0A540LG08"/>
<organism evidence="1 2">
    <name type="scientific">Malus baccata</name>
    <name type="common">Siberian crab apple</name>
    <name type="synonym">Pyrus baccata</name>
    <dbReference type="NCBI Taxonomy" id="106549"/>
    <lineage>
        <taxon>Eukaryota</taxon>
        <taxon>Viridiplantae</taxon>
        <taxon>Streptophyta</taxon>
        <taxon>Embryophyta</taxon>
        <taxon>Tracheophyta</taxon>
        <taxon>Spermatophyta</taxon>
        <taxon>Magnoliopsida</taxon>
        <taxon>eudicotyledons</taxon>
        <taxon>Gunneridae</taxon>
        <taxon>Pentapetalae</taxon>
        <taxon>rosids</taxon>
        <taxon>fabids</taxon>
        <taxon>Rosales</taxon>
        <taxon>Rosaceae</taxon>
        <taxon>Amygdaloideae</taxon>
        <taxon>Maleae</taxon>
        <taxon>Malus</taxon>
    </lineage>
</organism>
<protein>
    <submittedName>
        <fullName evidence="1">Uncharacterized protein</fullName>
    </submittedName>
</protein>
<evidence type="ECO:0000313" key="2">
    <source>
        <dbReference type="Proteomes" id="UP000315295"/>
    </source>
</evidence>
<keyword evidence="2" id="KW-1185">Reference proteome</keyword>
<proteinExistence type="predicted"/>
<gene>
    <name evidence="1" type="ORF">C1H46_029045</name>
</gene>
<reference evidence="1 2" key="1">
    <citation type="journal article" date="2019" name="G3 (Bethesda)">
        <title>Sequencing of a Wild Apple (Malus baccata) Genome Unravels the Differences Between Cultivated and Wild Apple Species Regarding Disease Resistance and Cold Tolerance.</title>
        <authorList>
            <person name="Chen X."/>
        </authorList>
    </citation>
    <scope>NUCLEOTIDE SEQUENCE [LARGE SCALE GENOMIC DNA]</scope>
    <source>
        <strain evidence="2">cv. Shandingzi</strain>
        <tissue evidence="1">Leaves</tissue>
    </source>
</reference>
<name>A0A540LG08_MALBA</name>
<dbReference type="Proteomes" id="UP000315295">
    <property type="component" value="Unassembled WGS sequence"/>
</dbReference>
<accession>A0A540LG08</accession>